<comment type="subcellular location">
    <subcellularLocation>
        <location evidence="1">Secreted</location>
    </subcellularLocation>
</comment>
<reference evidence="9" key="1">
    <citation type="submission" date="2013-03" db="EMBL/GenBank/DDBJ databases">
        <title>The Genome Sequence of Anopheles christyi ACHKN1017.</title>
        <authorList>
            <consortium name="The Broad Institute Genomics Platform"/>
            <person name="Neafsey D.E."/>
            <person name="Besansky N."/>
            <person name="Walker B."/>
            <person name="Young S.K."/>
            <person name="Zeng Q."/>
            <person name="Gargeya S."/>
            <person name="Fitzgerald M."/>
            <person name="Haas B."/>
            <person name="Abouelleil A."/>
            <person name="Allen A.W."/>
            <person name="Alvarado L."/>
            <person name="Arachchi H.M."/>
            <person name="Berlin A.M."/>
            <person name="Chapman S.B."/>
            <person name="Gainer-Dewar J."/>
            <person name="Goldberg J."/>
            <person name="Griggs A."/>
            <person name="Gujja S."/>
            <person name="Hansen M."/>
            <person name="Howarth C."/>
            <person name="Imamovic A."/>
            <person name="Ireland A."/>
            <person name="Larimer J."/>
            <person name="McCowan C."/>
            <person name="Murphy C."/>
            <person name="Pearson M."/>
            <person name="Poon T.W."/>
            <person name="Priest M."/>
            <person name="Roberts A."/>
            <person name="Saif S."/>
            <person name="Shea T."/>
            <person name="Sisk P."/>
            <person name="Sykes S."/>
            <person name="Wortman J."/>
            <person name="Nusbaum C."/>
            <person name="Birren B."/>
        </authorList>
    </citation>
    <scope>NUCLEOTIDE SEQUENCE [LARGE SCALE GENOMIC DNA]</scope>
    <source>
        <strain evidence="9">ACHKN1017</strain>
    </source>
</reference>
<evidence type="ECO:0000256" key="2">
    <source>
        <dbReference type="ARBA" id="ARBA00008098"/>
    </source>
</evidence>
<evidence type="ECO:0000256" key="3">
    <source>
        <dbReference type="ARBA" id="ARBA00022525"/>
    </source>
</evidence>
<dbReference type="Pfam" id="PF01395">
    <property type="entry name" value="PBP_GOBP"/>
    <property type="match status" value="2"/>
</dbReference>
<dbReference type="InterPro" id="IPR036728">
    <property type="entry name" value="PBP_GOBP_sf"/>
</dbReference>
<feature type="transmembrane region" description="Helical" evidence="6">
    <location>
        <begin position="162"/>
        <end position="183"/>
    </location>
</feature>
<reference evidence="8" key="2">
    <citation type="submission" date="2020-05" db="UniProtKB">
        <authorList>
            <consortium name="EnsemblMetazoa"/>
        </authorList>
    </citation>
    <scope>IDENTIFICATION</scope>
    <source>
        <strain evidence="8">ACHKN1017</strain>
    </source>
</reference>
<dbReference type="AlphaFoldDB" id="A0A182JSY4"/>
<dbReference type="SUPFAM" id="SSF47565">
    <property type="entry name" value="Insect pheromone/odorant-binding proteins"/>
    <property type="match status" value="2"/>
</dbReference>
<sequence length="301" mass="32477">MKTFVAIAVVALIAGTFALTIDQKKKAEGYAAECVKTTGVPPETAAKLKGGDFAGADDKTKCFAKCFLEKAGFMTDKGEIDEKTVIEKLSVDHDRAKVEGLVKKCNHKEANPCETAFKAYQCIYAAKGAVRFAKGALTVPCAPDQSNMLPPTVLTACDSMKFLVFTIVLSAICLDALVVGAAAPPPDLEDVSKIANGEAFALECLIESGLKLDSLASLSAKELDTNGNKIKCLVKCFFEKTGFMDKDGLLQEPTITEQLSKFMPRERIEALVKNCNFQEADACETAYKVTECYFQNKAGLF</sequence>
<keyword evidence="6" id="KW-0812">Transmembrane</keyword>
<proteinExistence type="inferred from homology"/>
<dbReference type="STRING" id="43041.A0A182JSY4"/>
<evidence type="ECO:0000256" key="4">
    <source>
        <dbReference type="ARBA" id="ARBA00022729"/>
    </source>
</evidence>
<evidence type="ECO:0000256" key="1">
    <source>
        <dbReference type="ARBA" id="ARBA00004613"/>
    </source>
</evidence>
<dbReference type="InterPro" id="IPR006170">
    <property type="entry name" value="PBP/GOBP"/>
</dbReference>
<organism evidence="8 9">
    <name type="scientific">Anopheles christyi</name>
    <dbReference type="NCBI Taxonomy" id="43041"/>
    <lineage>
        <taxon>Eukaryota</taxon>
        <taxon>Metazoa</taxon>
        <taxon>Ecdysozoa</taxon>
        <taxon>Arthropoda</taxon>
        <taxon>Hexapoda</taxon>
        <taxon>Insecta</taxon>
        <taxon>Pterygota</taxon>
        <taxon>Neoptera</taxon>
        <taxon>Endopterygota</taxon>
        <taxon>Diptera</taxon>
        <taxon>Nematocera</taxon>
        <taxon>Culicoidea</taxon>
        <taxon>Culicidae</taxon>
        <taxon>Anophelinae</taxon>
        <taxon>Anopheles</taxon>
    </lineage>
</organism>
<evidence type="ECO:0000256" key="6">
    <source>
        <dbReference type="SAM" id="Phobius"/>
    </source>
</evidence>
<evidence type="ECO:0000256" key="7">
    <source>
        <dbReference type="SAM" id="SignalP"/>
    </source>
</evidence>
<feature type="signal peptide" evidence="7">
    <location>
        <begin position="1"/>
        <end position="18"/>
    </location>
</feature>
<feature type="chain" id="PRO_5008124574" evidence="7">
    <location>
        <begin position="19"/>
        <end position="301"/>
    </location>
</feature>
<keyword evidence="6" id="KW-0472">Membrane</keyword>
<dbReference type="GO" id="GO:0005615">
    <property type="term" value="C:extracellular space"/>
    <property type="evidence" value="ECO:0007669"/>
    <property type="project" value="TreeGrafter"/>
</dbReference>
<dbReference type="FunFam" id="1.10.238.20:FF:000001">
    <property type="entry name" value="General odorant-binding protein lush"/>
    <property type="match status" value="1"/>
</dbReference>
<keyword evidence="4 7" id="KW-0732">Signal</keyword>
<dbReference type="GO" id="GO:0005549">
    <property type="term" value="F:odorant binding"/>
    <property type="evidence" value="ECO:0007669"/>
    <property type="project" value="InterPro"/>
</dbReference>
<dbReference type="GO" id="GO:0007608">
    <property type="term" value="P:sensory perception of smell"/>
    <property type="evidence" value="ECO:0007669"/>
    <property type="project" value="TreeGrafter"/>
</dbReference>
<dbReference type="FunFam" id="1.10.238.20:FF:000009">
    <property type="entry name" value="AGAP012321-PA"/>
    <property type="match status" value="1"/>
</dbReference>
<keyword evidence="3" id="KW-0964">Secreted</keyword>
<evidence type="ECO:0000256" key="5">
    <source>
        <dbReference type="ARBA" id="ARBA00023157"/>
    </source>
</evidence>
<keyword evidence="9" id="KW-1185">Reference proteome</keyword>
<evidence type="ECO:0000313" key="9">
    <source>
        <dbReference type="Proteomes" id="UP000075881"/>
    </source>
</evidence>
<dbReference type="PANTHER" id="PTHR11857">
    <property type="entry name" value="ODORANT BINDING PROTEIN-RELATED"/>
    <property type="match status" value="1"/>
</dbReference>
<comment type="similarity">
    <text evidence="2">Belongs to the PBP/GOBP family.</text>
</comment>
<dbReference type="CDD" id="cd23992">
    <property type="entry name" value="PBP_GOBP"/>
    <property type="match status" value="2"/>
</dbReference>
<dbReference type="Gene3D" id="1.10.238.20">
    <property type="entry name" value="Pheromone/general odorant binding protein domain"/>
    <property type="match status" value="2"/>
</dbReference>
<keyword evidence="5" id="KW-1015">Disulfide bond</keyword>
<evidence type="ECO:0000313" key="8">
    <source>
        <dbReference type="EnsemblMetazoa" id="ACHR001616-PA"/>
    </source>
</evidence>
<keyword evidence="6" id="KW-1133">Transmembrane helix</keyword>
<dbReference type="PANTHER" id="PTHR11857:SF43">
    <property type="entry name" value="GEO07291P1-RELATED"/>
    <property type="match status" value="1"/>
</dbReference>
<dbReference type="SMART" id="SM00708">
    <property type="entry name" value="PhBP"/>
    <property type="match status" value="2"/>
</dbReference>
<dbReference type="Proteomes" id="UP000075881">
    <property type="component" value="Unassembled WGS sequence"/>
</dbReference>
<dbReference type="VEuPathDB" id="VectorBase:ACHR001616"/>
<accession>A0A182JSY4</accession>
<name>A0A182JSY4_9DIPT</name>
<protein>
    <submittedName>
        <fullName evidence="8">Uncharacterized protein</fullName>
    </submittedName>
</protein>
<dbReference type="EnsemblMetazoa" id="ACHR001616-RA">
    <property type="protein sequence ID" value="ACHR001616-PA"/>
    <property type="gene ID" value="ACHR001616"/>
</dbReference>